<protein>
    <submittedName>
        <fullName evidence="1">Uncharacterized protein</fullName>
    </submittedName>
</protein>
<comment type="caution">
    <text evidence="1">The sequence shown here is derived from an EMBL/GenBank/DDBJ whole genome shotgun (WGS) entry which is preliminary data.</text>
</comment>
<name>A0AA35WYP3_GEOBA</name>
<keyword evidence="2" id="KW-1185">Reference proteome</keyword>
<evidence type="ECO:0000313" key="1">
    <source>
        <dbReference type="EMBL" id="CAI8038798.1"/>
    </source>
</evidence>
<dbReference type="Proteomes" id="UP001174909">
    <property type="component" value="Unassembled WGS sequence"/>
</dbReference>
<accession>A0AA35WYP3</accession>
<reference evidence="1" key="1">
    <citation type="submission" date="2023-03" db="EMBL/GenBank/DDBJ databases">
        <authorList>
            <person name="Steffen K."/>
            <person name="Cardenas P."/>
        </authorList>
    </citation>
    <scope>NUCLEOTIDE SEQUENCE</scope>
</reference>
<dbReference type="EMBL" id="CASHTH010003012">
    <property type="protein sequence ID" value="CAI8038798.1"/>
    <property type="molecule type" value="Genomic_DNA"/>
</dbReference>
<proteinExistence type="predicted"/>
<dbReference type="AlphaFoldDB" id="A0AA35WYP3"/>
<gene>
    <name evidence="1" type="ORF">GBAR_LOCUS21631</name>
</gene>
<evidence type="ECO:0000313" key="2">
    <source>
        <dbReference type="Proteomes" id="UP001174909"/>
    </source>
</evidence>
<sequence length="253" mass="28666">MKKTMASARVKLQKQAYFQRRIKLELDRNDISLPFDIPVSDEDLDFTHEDWNCENITITVHDPQNADYVARTNDISGQDIVRSELNEPKPSHPVRHSLYVGRTSPSTLDHLEKVIFSTTDNDDPSGACPDMCEGYSRMQTPTTKYASSSETPGKLCTEVGEKIFAAKHSCLPRKSTLLEACSCDNTEEHAQIRFCVNGKAQDTKPCPLCKKSYSGIVDHAMEHRCWHKAQDTDPKLWNISFPNTDECDNLLRD</sequence>
<organism evidence="1 2">
    <name type="scientific">Geodia barretti</name>
    <name type="common">Barrett's horny sponge</name>
    <dbReference type="NCBI Taxonomy" id="519541"/>
    <lineage>
        <taxon>Eukaryota</taxon>
        <taxon>Metazoa</taxon>
        <taxon>Porifera</taxon>
        <taxon>Demospongiae</taxon>
        <taxon>Heteroscleromorpha</taxon>
        <taxon>Tetractinellida</taxon>
        <taxon>Astrophorina</taxon>
        <taxon>Geodiidae</taxon>
        <taxon>Geodia</taxon>
    </lineage>
</organism>